<dbReference type="GO" id="GO:0006351">
    <property type="term" value="P:DNA-templated transcription"/>
    <property type="evidence" value="ECO:0007669"/>
    <property type="project" value="InterPro"/>
</dbReference>
<accession>B4PLA7</accession>
<dbReference type="Pfam" id="PF06870">
    <property type="entry name" value="RNA_pol_I_A49"/>
    <property type="match status" value="1"/>
</dbReference>
<keyword evidence="6" id="KW-0808">Transferase</keyword>
<keyword evidence="6" id="KW-0548">Nucleotidyltransferase</keyword>
<sequence>MEDKIQIETVCNHKRDGNLPTILKFQNGSLLGNADFSMVESTVDHKKRAVVWAGEQVYTGEIQDSEEVDTYICIRNKATNKVKIVPVQQALMSNHIYKTLERQKKTAPTMSREHANKKLLKEFGGRKASRFVDNREQMMVNVEVMRQDLDETVNSTMLNEGEEDSTLADVSINNEKYLASIVPKFNKEATKVDEVYAVENLIPSSLLERLEEEAKVVFSTPVQTLPIKSEYLKTCLGTIQEKTISSKQDFLNIKLIIYMDALQSLISLRSRQMQKVELSGITEKIENDIRHRFADPNVAKKGTRTNFSSEKALTHFIVMSLLISEKFEVDINVLSRALATSKARIKQYAHIVNALPKSNSDILSLRLPSKVPPLKSGRRFQRKK</sequence>
<dbReference type="PhylomeDB" id="B4PLA7"/>
<reference evidence="6 7" key="2">
    <citation type="journal article" date="2007" name="PLoS Biol.">
        <title>Principles of genome evolution in the Drosophila melanogaster species group.</title>
        <authorList>
            <person name="Ranz J.M."/>
            <person name="Maurin D."/>
            <person name="Chan Y.S."/>
            <person name="von Grotthuss M."/>
            <person name="Hillier L.W."/>
            <person name="Roote J."/>
            <person name="Ashburner M."/>
            <person name="Bergman C.M."/>
        </authorList>
    </citation>
    <scope>NUCLEOTIDE SEQUENCE [LARGE SCALE GENOMIC DNA]</scope>
    <source>
        <strain evidence="7">Tai18E2 / Tucson 14021-0261.01</strain>
    </source>
</reference>
<dbReference type="GO" id="GO:0003677">
    <property type="term" value="F:DNA binding"/>
    <property type="evidence" value="ECO:0007669"/>
    <property type="project" value="InterPro"/>
</dbReference>
<dbReference type="InterPro" id="IPR009668">
    <property type="entry name" value="RNA_pol-assoc_fac_A49-like"/>
</dbReference>
<dbReference type="PANTHER" id="PTHR14440">
    <property type="entry name" value="DNA-DIRECTED RNA POLYMERASE I SUBUNIT RPA49"/>
    <property type="match status" value="1"/>
</dbReference>
<dbReference type="AlphaFoldDB" id="B4PLA7"/>
<dbReference type="HOGENOM" id="CLU_720160_0_0_1"/>
<keyword evidence="3" id="KW-0240">DNA-directed RNA polymerase</keyword>
<gene>
    <name evidence="6" type="primary">Dyak\GE25212</name>
    <name evidence="6" type="synonym">dyak_GLEANR_8838</name>
    <name evidence="6" type="synonym">GE25212</name>
    <name evidence="6" type="ORF">Dyak_GE25212</name>
</gene>
<reference evidence="6 7" key="1">
    <citation type="journal article" date="2007" name="Nature">
        <title>Evolution of genes and genomes on the Drosophila phylogeny.</title>
        <authorList>
            <consortium name="Drosophila 12 Genomes Consortium"/>
            <person name="Clark A.G."/>
            <person name="Eisen M.B."/>
            <person name="Smith D.R."/>
            <person name="Bergman C.M."/>
            <person name="Oliver B."/>
            <person name="Markow T.A."/>
            <person name="Kaufman T.C."/>
            <person name="Kellis M."/>
            <person name="Gelbart W."/>
            <person name="Iyer V.N."/>
            <person name="Pollard D.A."/>
            <person name="Sackton T.B."/>
            <person name="Larracuente A.M."/>
            <person name="Singh N.D."/>
            <person name="Abad J.P."/>
            <person name="Abt D.N."/>
            <person name="Adryan B."/>
            <person name="Aguade M."/>
            <person name="Akashi H."/>
            <person name="Anderson W.W."/>
            <person name="Aquadro C.F."/>
            <person name="Ardell D.H."/>
            <person name="Arguello R."/>
            <person name="Artieri C.G."/>
            <person name="Barbash D.A."/>
            <person name="Barker D."/>
            <person name="Barsanti P."/>
            <person name="Batterham P."/>
            <person name="Batzoglou S."/>
            <person name="Begun D."/>
            <person name="Bhutkar A."/>
            <person name="Blanco E."/>
            <person name="Bosak S.A."/>
            <person name="Bradley R.K."/>
            <person name="Brand A.D."/>
            <person name="Brent M.R."/>
            <person name="Brooks A.N."/>
            <person name="Brown R.H."/>
            <person name="Butlin R.K."/>
            <person name="Caggese C."/>
            <person name="Calvi B.R."/>
            <person name="Bernardo de Carvalho A."/>
            <person name="Caspi A."/>
            <person name="Castrezana S."/>
            <person name="Celniker S.E."/>
            <person name="Chang J.L."/>
            <person name="Chapple C."/>
            <person name="Chatterji S."/>
            <person name="Chinwalla A."/>
            <person name="Civetta A."/>
            <person name="Clifton S.W."/>
            <person name="Comeron J.M."/>
            <person name="Costello J.C."/>
            <person name="Coyne J.A."/>
            <person name="Daub J."/>
            <person name="David R.G."/>
            <person name="Delcher A.L."/>
            <person name="Delehaunty K."/>
            <person name="Do C.B."/>
            <person name="Ebling H."/>
            <person name="Edwards K."/>
            <person name="Eickbush T."/>
            <person name="Evans J.D."/>
            <person name="Filipski A."/>
            <person name="Findeiss S."/>
            <person name="Freyhult E."/>
            <person name="Fulton L."/>
            <person name="Fulton R."/>
            <person name="Garcia A.C."/>
            <person name="Gardiner A."/>
            <person name="Garfield D.A."/>
            <person name="Garvin B.E."/>
            <person name="Gibson G."/>
            <person name="Gilbert D."/>
            <person name="Gnerre S."/>
            <person name="Godfrey J."/>
            <person name="Good R."/>
            <person name="Gotea V."/>
            <person name="Gravely B."/>
            <person name="Greenberg A.J."/>
            <person name="Griffiths-Jones S."/>
            <person name="Gross S."/>
            <person name="Guigo R."/>
            <person name="Gustafson E.A."/>
            <person name="Haerty W."/>
            <person name="Hahn M.W."/>
            <person name="Halligan D.L."/>
            <person name="Halpern A.L."/>
            <person name="Halter G.M."/>
            <person name="Han M.V."/>
            <person name="Heger A."/>
            <person name="Hillier L."/>
            <person name="Hinrichs A.S."/>
            <person name="Holmes I."/>
            <person name="Hoskins R.A."/>
            <person name="Hubisz M.J."/>
            <person name="Hultmark D."/>
            <person name="Huntley M.A."/>
            <person name="Jaffe D.B."/>
            <person name="Jagadeeshan S."/>
            <person name="Jeck W.R."/>
            <person name="Johnson J."/>
            <person name="Jones C.D."/>
            <person name="Jordan W.C."/>
            <person name="Karpen G.H."/>
            <person name="Kataoka E."/>
            <person name="Keightley P.D."/>
            <person name="Kheradpour P."/>
            <person name="Kirkness E.F."/>
            <person name="Koerich L.B."/>
            <person name="Kristiansen K."/>
            <person name="Kudrna D."/>
            <person name="Kulathinal R.J."/>
            <person name="Kumar S."/>
            <person name="Kwok R."/>
            <person name="Lander E."/>
            <person name="Langley C.H."/>
            <person name="Lapoint R."/>
            <person name="Lazzaro B.P."/>
            <person name="Lee S.J."/>
            <person name="Levesque L."/>
            <person name="Li R."/>
            <person name="Lin C.F."/>
            <person name="Lin M.F."/>
            <person name="Lindblad-Toh K."/>
            <person name="Llopart A."/>
            <person name="Long M."/>
            <person name="Low L."/>
            <person name="Lozovsky E."/>
            <person name="Lu J."/>
            <person name="Luo M."/>
            <person name="Machado C.A."/>
            <person name="Makalowski W."/>
            <person name="Marzo M."/>
            <person name="Matsuda M."/>
            <person name="Matzkin L."/>
            <person name="McAllister B."/>
            <person name="McBride C.S."/>
            <person name="McKernan B."/>
            <person name="McKernan K."/>
            <person name="Mendez-Lago M."/>
            <person name="Minx P."/>
            <person name="Mollenhauer M.U."/>
            <person name="Montooth K."/>
            <person name="Mount S.M."/>
            <person name="Mu X."/>
            <person name="Myers E."/>
            <person name="Negre B."/>
            <person name="Newfeld S."/>
            <person name="Nielsen R."/>
            <person name="Noor M.A."/>
            <person name="O'Grady P."/>
            <person name="Pachter L."/>
            <person name="Papaceit M."/>
            <person name="Parisi M.J."/>
            <person name="Parisi M."/>
            <person name="Parts L."/>
            <person name="Pedersen J.S."/>
            <person name="Pesole G."/>
            <person name="Phillippy A.M."/>
            <person name="Ponting C.P."/>
            <person name="Pop M."/>
            <person name="Porcelli D."/>
            <person name="Powell J.R."/>
            <person name="Prohaska S."/>
            <person name="Pruitt K."/>
            <person name="Puig M."/>
            <person name="Quesneville H."/>
            <person name="Ram K.R."/>
            <person name="Rand D."/>
            <person name="Rasmussen M.D."/>
            <person name="Reed L.K."/>
            <person name="Reenan R."/>
            <person name="Reily A."/>
            <person name="Remington K.A."/>
            <person name="Rieger T.T."/>
            <person name="Ritchie M.G."/>
            <person name="Robin C."/>
            <person name="Rogers Y.H."/>
            <person name="Rohde C."/>
            <person name="Rozas J."/>
            <person name="Rubenfield M.J."/>
            <person name="Ruiz A."/>
            <person name="Russo S."/>
            <person name="Salzberg S.L."/>
            <person name="Sanchez-Gracia A."/>
            <person name="Saranga D.J."/>
            <person name="Sato H."/>
            <person name="Schaeffer S.W."/>
            <person name="Schatz M.C."/>
            <person name="Schlenke T."/>
            <person name="Schwartz R."/>
            <person name="Segarra C."/>
            <person name="Singh R.S."/>
            <person name="Sirot L."/>
            <person name="Sirota M."/>
            <person name="Sisneros N.B."/>
            <person name="Smith C.D."/>
            <person name="Smith T.F."/>
            <person name="Spieth J."/>
            <person name="Stage D.E."/>
            <person name="Stark A."/>
            <person name="Stephan W."/>
            <person name="Strausberg R.L."/>
            <person name="Strempel S."/>
            <person name="Sturgill D."/>
            <person name="Sutton G."/>
            <person name="Sutton G.G."/>
            <person name="Tao W."/>
            <person name="Teichmann S."/>
            <person name="Tobari Y.N."/>
            <person name="Tomimura Y."/>
            <person name="Tsolas J.M."/>
            <person name="Valente V.L."/>
            <person name="Venter E."/>
            <person name="Venter J.C."/>
            <person name="Vicario S."/>
            <person name="Vieira F.G."/>
            <person name="Vilella A.J."/>
            <person name="Villasante A."/>
            <person name="Walenz B."/>
            <person name="Wang J."/>
            <person name="Wasserman M."/>
            <person name="Watts T."/>
            <person name="Wilson D."/>
            <person name="Wilson R.K."/>
            <person name="Wing R.A."/>
            <person name="Wolfner M.F."/>
            <person name="Wong A."/>
            <person name="Wong G.K."/>
            <person name="Wu C.I."/>
            <person name="Wu G."/>
            <person name="Yamamoto D."/>
            <person name="Yang H.P."/>
            <person name="Yang S.P."/>
            <person name="Yorke J.A."/>
            <person name="Yoshida K."/>
            <person name="Zdobnov E."/>
            <person name="Zhang P."/>
            <person name="Zhang Y."/>
            <person name="Zimin A.V."/>
            <person name="Baldwin J."/>
            <person name="Abdouelleil A."/>
            <person name="Abdulkadir J."/>
            <person name="Abebe A."/>
            <person name="Abera B."/>
            <person name="Abreu J."/>
            <person name="Acer S.C."/>
            <person name="Aftuck L."/>
            <person name="Alexander A."/>
            <person name="An P."/>
            <person name="Anderson E."/>
            <person name="Anderson S."/>
            <person name="Arachi H."/>
            <person name="Azer M."/>
            <person name="Bachantsang P."/>
            <person name="Barry A."/>
            <person name="Bayul T."/>
            <person name="Berlin A."/>
            <person name="Bessette D."/>
            <person name="Bloom T."/>
            <person name="Blye J."/>
            <person name="Boguslavskiy L."/>
            <person name="Bonnet C."/>
            <person name="Boukhgalter B."/>
            <person name="Bourzgui I."/>
            <person name="Brown A."/>
            <person name="Cahill P."/>
            <person name="Channer S."/>
            <person name="Cheshatsang Y."/>
            <person name="Chuda L."/>
            <person name="Citroen M."/>
            <person name="Collymore A."/>
            <person name="Cooke P."/>
            <person name="Costello M."/>
            <person name="D'Aco K."/>
            <person name="Daza R."/>
            <person name="De Haan G."/>
            <person name="DeGray S."/>
            <person name="DeMaso C."/>
            <person name="Dhargay N."/>
            <person name="Dooley K."/>
            <person name="Dooley E."/>
            <person name="Doricent M."/>
            <person name="Dorje P."/>
            <person name="Dorjee K."/>
            <person name="Dupes A."/>
            <person name="Elong R."/>
            <person name="Falk J."/>
            <person name="Farina A."/>
            <person name="Faro S."/>
            <person name="Ferguson D."/>
            <person name="Fisher S."/>
            <person name="Foley C.D."/>
            <person name="Franke A."/>
            <person name="Friedrich D."/>
            <person name="Gadbois L."/>
            <person name="Gearin G."/>
            <person name="Gearin C.R."/>
            <person name="Giannoukos G."/>
            <person name="Goode T."/>
            <person name="Graham J."/>
            <person name="Grandbois E."/>
            <person name="Grewal S."/>
            <person name="Gyaltsen K."/>
            <person name="Hafez N."/>
            <person name="Hagos B."/>
            <person name="Hall J."/>
            <person name="Henson C."/>
            <person name="Hollinger A."/>
            <person name="Honan T."/>
            <person name="Huard M.D."/>
            <person name="Hughes L."/>
            <person name="Hurhula B."/>
            <person name="Husby M.E."/>
            <person name="Kamat A."/>
            <person name="Kanga B."/>
            <person name="Kashin S."/>
            <person name="Khazanovich D."/>
            <person name="Kisner P."/>
            <person name="Lance K."/>
            <person name="Lara M."/>
            <person name="Lee W."/>
            <person name="Lennon N."/>
            <person name="Letendre F."/>
            <person name="LeVine R."/>
            <person name="Lipovsky A."/>
            <person name="Liu X."/>
            <person name="Liu J."/>
            <person name="Liu S."/>
            <person name="Lokyitsang T."/>
            <person name="Lokyitsang Y."/>
            <person name="Lubonja R."/>
            <person name="Lui A."/>
            <person name="MacDonald P."/>
            <person name="Magnisalis V."/>
            <person name="Maru K."/>
            <person name="Matthews C."/>
            <person name="McCusker W."/>
            <person name="McDonough S."/>
            <person name="Mehta T."/>
            <person name="Meldrim J."/>
            <person name="Meneus L."/>
            <person name="Mihai O."/>
            <person name="Mihalev A."/>
            <person name="Mihova T."/>
            <person name="Mittelman R."/>
            <person name="Mlenga V."/>
            <person name="Montmayeur A."/>
            <person name="Mulrain L."/>
            <person name="Navidi A."/>
            <person name="Naylor J."/>
            <person name="Negash T."/>
            <person name="Nguyen T."/>
            <person name="Nguyen N."/>
            <person name="Nicol R."/>
            <person name="Norbu C."/>
            <person name="Norbu N."/>
            <person name="Novod N."/>
            <person name="O'Neill B."/>
            <person name="Osman S."/>
            <person name="Markiewicz E."/>
            <person name="Oyono O.L."/>
            <person name="Patti C."/>
            <person name="Phunkhang P."/>
            <person name="Pierre F."/>
            <person name="Priest M."/>
            <person name="Raghuraman S."/>
            <person name="Rege F."/>
            <person name="Reyes R."/>
            <person name="Rise C."/>
            <person name="Rogov P."/>
            <person name="Ross K."/>
            <person name="Ryan E."/>
            <person name="Settipalli S."/>
            <person name="Shea T."/>
            <person name="Sherpa N."/>
            <person name="Shi L."/>
            <person name="Shih D."/>
            <person name="Sparrow T."/>
            <person name="Spaulding J."/>
            <person name="Stalker J."/>
            <person name="Stange-Thomann N."/>
            <person name="Stavropoulos S."/>
            <person name="Stone C."/>
            <person name="Strader C."/>
            <person name="Tesfaye S."/>
            <person name="Thomson T."/>
            <person name="Thoulutsang Y."/>
            <person name="Thoulutsang D."/>
            <person name="Topham K."/>
            <person name="Topping I."/>
            <person name="Tsamla T."/>
            <person name="Vassiliev H."/>
            <person name="Vo A."/>
            <person name="Wangchuk T."/>
            <person name="Wangdi T."/>
            <person name="Weiand M."/>
            <person name="Wilkinson J."/>
            <person name="Wilson A."/>
            <person name="Yadav S."/>
            <person name="Young G."/>
            <person name="Yu Q."/>
            <person name="Zembek L."/>
            <person name="Zhong D."/>
            <person name="Zimmer A."/>
            <person name="Zwirko Z."/>
            <person name="Jaffe D.B."/>
            <person name="Alvarez P."/>
            <person name="Brockman W."/>
            <person name="Butler J."/>
            <person name="Chin C."/>
            <person name="Gnerre S."/>
            <person name="Grabherr M."/>
            <person name="Kleber M."/>
            <person name="Mauceli E."/>
            <person name="MacCallum I."/>
        </authorList>
    </citation>
    <scope>NUCLEOTIDE SEQUENCE [LARGE SCALE GENOMIC DNA]</scope>
    <source>
        <strain evidence="7">Tai18E2 / Tucson 14021-0261.01</strain>
    </source>
</reference>
<keyword evidence="4" id="KW-0804">Transcription</keyword>
<dbReference type="eggNOG" id="ENOG502S6KA">
    <property type="taxonomic scope" value="Eukaryota"/>
</dbReference>
<evidence type="ECO:0000313" key="7">
    <source>
        <dbReference type="Proteomes" id="UP000002282"/>
    </source>
</evidence>
<dbReference type="GO" id="GO:0003899">
    <property type="term" value="F:DNA-directed RNA polymerase activity"/>
    <property type="evidence" value="ECO:0007669"/>
    <property type="project" value="UniProtKB-EC"/>
</dbReference>
<dbReference type="GO" id="GO:0000428">
    <property type="term" value="C:DNA-directed RNA polymerase complex"/>
    <property type="evidence" value="ECO:0007669"/>
    <property type="project" value="UniProtKB-KW"/>
</dbReference>
<evidence type="ECO:0000256" key="2">
    <source>
        <dbReference type="ARBA" id="ARBA00009430"/>
    </source>
</evidence>
<evidence type="ECO:0000256" key="3">
    <source>
        <dbReference type="ARBA" id="ARBA00022478"/>
    </source>
</evidence>
<evidence type="ECO:0000256" key="5">
    <source>
        <dbReference type="ARBA" id="ARBA00023242"/>
    </source>
</evidence>
<evidence type="ECO:0000256" key="1">
    <source>
        <dbReference type="ARBA" id="ARBA00004604"/>
    </source>
</evidence>
<proteinExistence type="inferred from homology"/>
<dbReference type="OrthoDB" id="277398at2759"/>
<keyword evidence="5" id="KW-0539">Nucleus</keyword>
<protein>
    <submittedName>
        <fullName evidence="6">Uncharacterized protein</fullName>
    </submittedName>
</protein>
<dbReference type="Proteomes" id="UP000002282">
    <property type="component" value="Chromosome 3R"/>
</dbReference>
<organism evidence="6 7">
    <name type="scientific">Drosophila yakuba</name>
    <name type="common">Fruit fly</name>
    <dbReference type="NCBI Taxonomy" id="7245"/>
    <lineage>
        <taxon>Eukaryota</taxon>
        <taxon>Metazoa</taxon>
        <taxon>Ecdysozoa</taxon>
        <taxon>Arthropoda</taxon>
        <taxon>Hexapoda</taxon>
        <taxon>Insecta</taxon>
        <taxon>Pterygota</taxon>
        <taxon>Neoptera</taxon>
        <taxon>Endopterygota</taxon>
        <taxon>Diptera</taxon>
        <taxon>Brachycera</taxon>
        <taxon>Muscomorpha</taxon>
        <taxon>Ephydroidea</taxon>
        <taxon>Drosophilidae</taxon>
        <taxon>Drosophila</taxon>
        <taxon>Sophophora</taxon>
    </lineage>
</organism>
<dbReference type="KEGG" id="dya:Dyak_GE25212"/>
<evidence type="ECO:0000313" key="6">
    <source>
        <dbReference type="EMBL" id="EDW95889.1"/>
    </source>
</evidence>
<dbReference type="OMA" id="MSREHAN"/>
<dbReference type="GO" id="GO:0005730">
    <property type="term" value="C:nucleolus"/>
    <property type="evidence" value="ECO:0007669"/>
    <property type="project" value="UniProtKB-SubCell"/>
</dbReference>
<comment type="subcellular location">
    <subcellularLocation>
        <location evidence="1">Nucleus</location>
        <location evidence="1">Nucleolus</location>
    </subcellularLocation>
</comment>
<evidence type="ECO:0000256" key="4">
    <source>
        <dbReference type="ARBA" id="ARBA00023163"/>
    </source>
</evidence>
<dbReference type="EMBL" id="CM000160">
    <property type="protein sequence ID" value="EDW95889.1"/>
    <property type="molecule type" value="Genomic_DNA"/>
</dbReference>
<keyword evidence="7" id="KW-1185">Reference proteome</keyword>
<comment type="similarity">
    <text evidence="2">Belongs to the eukaryotic RPA49/POLR1E RNA polymerase subunit family.</text>
</comment>
<name>B4PLA7_DROYA</name>